<dbReference type="Gene3D" id="1.10.3210.10">
    <property type="entry name" value="Hypothetical protein af1432"/>
    <property type="match status" value="1"/>
</dbReference>
<feature type="coiled-coil region" evidence="2">
    <location>
        <begin position="130"/>
        <end position="161"/>
    </location>
</feature>
<dbReference type="SUPFAM" id="SSF52172">
    <property type="entry name" value="CheY-like"/>
    <property type="match status" value="1"/>
</dbReference>
<dbReference type="Gene3D" id="3.40.50.2300">
    <property type="match status" value="1"/>
</dbReference>
<dbReference type="SMART" id="SM00448">
    <property type="entry name" value="REC"/>
    <property type="match status" value="1"/>
</dbReference>
<dbReference type="PANTHER" id="PTHR45228">
    <property type="entry name" value="CYCLIC DI-GMP PHOSPHODIESTERASE TM_0186-RELATED"/>
    <property type="match status" value="1"/>
</dbReference>
<proteinExistence type="predicted"/>
<dbReference type="CDD" id="cd00077">
    <property type="entry name" value="HDc"/>
    <property type="match status" value="1"/>
</dbReference>
<dbReference type="PROSITE" id="PS50110">
    <property type="entry name" value="RESPONSE_REGULATORY"/>
    <property type="match status" value="1"/>
</dbReference>
<keyword evidence="1" id="KW-0597">Phosphoprotein</keyword>
<dbReference type="AlphaFoldDB" id="A0AAV2VIJ6"/>
<evidence type="ECO:0000259" key="3">
    <source>
        <dbReference type="PROSITE" id="PS50110"/>
    </source>
</evidence>
<dbReference type="PANTHER" id="PTHR45228:SF8">
    <property type="entry name" value="TWO-COMPONENT RESPONSE REGULATOR-RELATED"/>
    <property type="match status" value="1"/>
</dbReference>
<evidence type="ECO:0000313" key="6">
    <source>
        <dbReference type="Proteomes" id="UP000018211"/>
    </source>
</evidence>
<dbReference type="InterPro" id="IPR052020">
    <property type="entry name" value="Cyclic_di-GMP/3'3'-cGAMP_PDE"/>
</dbReference>
<evidence type="ECO:0000256" key="2">
    <source>
        <dbReference type="SAM" id="Coils"/>
    </source>
</evidence>
<feature type="modified residue" description="4-aspartylphosphate" evidence="1">
    <location>
        <position position="62"/>
    </location>
</feature>
<dbReference type="InterPro" id="IPR003607">
    <property type="entry name" value="HD/PDEase_dom"/>
</dbReference>
<dbReference type="InterPro" id="IPR037522">
    <property type="entry name" value="HD_GYP_dom"/>
</dbReference>
<dbReference type="GO" id="GO:0000160">
    <property type="term" value="P:phosphorelay signal transduction system"/>
    <property type="evidence" value="ECO:0007669"/>
    <property type="project" value="InterPro"/>
</dbReference>
<dbReference type="CDD" id="cd17569">
    <property type="entry name" value="REC_HupR-like"/>
    <property type="match status" value="1"/>
</dbReference>
<feature type="domain" description="Response regulatory" evidence="3">
    <location>
        <begin position="14"/>
        <end position="128"/>
    </location>
</feature>
<dbReference type="InterPro" id="IPR001789">
    <property type="entry name" value="Sig_transdc_resp-reg_receiver"/>
</dbReference>
<dbReference type="Pfam" id="PF13487">
    <property type="entry name" value="HD_5"/>
    <property type="match status" value="1"/>
</dbReference>
<evidence type="ECO:0000256" key="1">
    <source>
        <dbReference type="PROSITE-ProRule" id="PRU00169"/>
    </source>
</evidence>
<dbReference type="GeneID" id="97543957"/>
<keyword evidence="2" id="KW-0175">Coiled coil</keyword>
<dbReference type="RefSeq" id="WP_022592541.1">
    <property type="nucleotide sequence ID" value="NZ_LK391965.1"/>
</dbReference>
<feature type="domain" description="HD-GYP" evidence="4">
    <location>
        <begin position="183"/>
        <end position="376"/>
    </location>
</feature>
<evidence type="ECO:0000313" key="5">
    <source>
        <dbReference type="EMBL" id="CCO44471.1"/>
    </source>
</evidence>
<dbReference type="PROSITE" id="PS51832">
    <property type="entry name" value="HD_GYP"/>
    <property type="match status" value="1"/>
</dbReference>
<reference evidence="5 6" key="1">
    <citation type="journal article" date="2013" name="ISME J.">
        <title>Comparative genomics of pathogenic lineages of Vibrio nigripulchritudo identifies virulence-associated traits.</title>
        <authorList>
            <person name="Goudenege D."/>
            <person name="Labreuche Y."/>
            <person name="Krin E."/>
            <person name="Ansquer D."/>
            <person name="Mangenot S."/>
            <person name="Calteau A."/>
            <person name="Medigue C."/>
            <person name="Mazel D."/>
            <person name="Polz M.F."/>
            <person name="Le Roux F."/>
        </authorList>
    </citation>
    <scope>NUCLEOTIDE SEQUENCE [LARGE SCALE GENOMIC DNA]</scope>
    <source>
        <strain evidence="5 6">SOn1</strain>
    </source>
</reference>
<name>A0AAV2VIJ6_9VIBR</name>
<dbReference type="Pfam" id="PF00072">
    <property type="entry name" value="Response_reg"/>
    <property type="match status" value="1"/>
</dbReference>
<evidence type="ECO:0000259" key="4">
    <source>
        <dbReference type="PROSITE" id="PS51832"/>
    </source>
</evidence>
<dbReference type="InterPro" id="IPR011006">
    <property type="entry name" value="CheY-like_superfamily"/>
</dbReference>
<sequence>MEDINVLDTLSKPKLVLLDDEADILKALTRVLRRDFEIHPFTEPSEALSYLEAQEVAIIVSDMKMPDMDGATFFGYAKEIQPEAVRILLTGYSDVEDTVRAINDGGVSTYLSKPWDNDNLRFTLQQSLEFYRVKEEKNRLQQELANKNDELAQINTALEEKVALRTEALKDSNLKLKNTLKSRSGLFRDVLSLITGLISFRTGCNAQDIERVAYQSKQVALLFELDEAQVKQTYMCGIMHKLGVIGADKDVNLGQNYQQSHVAPSSNPELGADLISELPRFHSIASLVRHQDENFDGTGYPGHLKGQDIPIASRILRVVKDYDYMVAGDNNKLHKSPFAAQNFLQTNSGTIYDRDAVKAFIQVLKNRPQDGVHEIEYCVGVNELNEGDILKRDVILPNGSAMLTKGSEINEPMLRRLIDYERHNNTTLAYFI</sequence>
<gene>
    <name evidence="5" type="ORF">VIBNISOn1_1130008</name>
</gene>
<comment type="caution">
    <text evidence="5">The sequence shown here is derived from an EMBL/GenBank/DDBJ whole genome shotgun (WGS) entry which is preliminary data.</text>
</comment>
<dbReference type="SUPFAM" id="SSF109604">
    <property type="entry name" value="HD-domain/PDEase-like"/>
    <property type="match status" value="1"/>
</dbReference>
<dbReference type="Proteomes" id="UP000018211">
    <property type="component" value="Unassembled WGS sequence"/>
</dbReference>
<dbReference type="EMBL" id="CAOF01000017">
    <property type="protein sequence ID" value="CCO44471.1"/>
    <property type="molecule type" value="Genomic_DNA"/>
</dbReference>
<organism evidence="5 6">
    <name type="scientific">Vibrio nigripulchritudo SOn1</name>
    <dbReference type="NCBI Taxonomy" id="1238450"/>
    <lineage>
        <taxon>Bacteria</taxon>
        <taxon>Pseudomonadati</taxon>
        <taxon>Pseudomonadota</taxon>
        <taxon>Gammaproteobacteria</taxon>
        <taxon>Vibrionales</taxon>
        <taxon>Vibrionaceae</taxon>
        <taxon>Vibrio</taxon>
    </lineage>
</organism>
<dbReference type="GO" id="GO:0008081">
    <property type="term" value="F:phosphoric diester hydrolase activity"/>
    <property type="evidence" value="ECO:0007669"/>
    <property type="project" value="UniProtKB-ARBA"/>
</dbReference>
<accession>A0AAV2VIJ6</accession>
<protein>
    <submittedName>
        <fullName evidence="5">Response regulator</fullName>
    </submittedName>
</protein>